<sequence>MQQSHKHHYVPEWYQRRFMLKGQTAYYRLDLSPKCIKIPSGKVVKKGEILCKGPKKFFYEIDLYTTRYFDIENDEIEKHLFGKIDAEGAEAISAMASPNWMREIHPHIINYYEYLDAQRLRTPKGLAWLIKLLKPQSYNELLFKMQDIRRLHCTMWAEASMEIVSAEKSDIKFIVSDNPVTLYNSAFYPANKLCEFPSDPGIELKGTRTIFPLDLNYCAVLTNIEYARSPGKFKASKPRTNPRYFDQTIIKYDDIIRERVLNEQQVLAVNYILKSRAQRYIAAAEVDWLYPEKCLKKKDWSKLDKVFISKSIKLLGRDGEIFIGGKDGKLLATQDEFGRKPKSKKEWEEKEKQAQAMREHVMKLLSKEKEI</sequence>
<dbReference type="AlphaFoldDB" id="A0A3B0XQZ9"/>
<organism evidence="1">
    <name type="scientific">hydrothermal vent metagenome</name>
    <dbReference type="NCBI Taxonomy" id="652676"/>
    <lineage>
        <taxon>unclassified sequences</taxon>
        <taxon>metagenomes</taxon>
        <taxon>ecological metagenomes</taxon>
    </lineage>
</organism>
<evidence type="ECO:0000313" key="1">
    <source>
        <dbReference type="EMBL" id="VAW64329.1"/>
    </source>
</evidence>
<name>A0A3B0XQZ9_9ZZZZ</name>
<protein>
    <recommendedName>
        <fullName evidence="2">DUF4238 domain-containing protein</fullName>
    </recommendedName>
</protein>
<reference evidence="1" key="1">
    <citation type="submission" date="2018-06" db="EMBL/GenBank/DDBJ databases">
        <authorList>
            <person name="Zhirakovskaya E."/>
        </authorList>
    </citation>
    <scope>NUCLEOTIDE SEQUENCE</scope>
</reference>
<gene>
    <name evidence="1" type="ORF">MNBD_GAMMA08-922</name>
</gene>
<dbReference type="EMBL" id="UOFH01000281">
    <property type="protein sequence ID" value="VAW64329.1"/>
    <property type="molecule type" value="Genomic_DNA"/>
</dbReference>
<evidence type="ECO:0008006" key="2">
    <source>
        <dbReference type="Google" id="ProtNLM"/>
    </source>
</evidence>
<accession>A0A3B0XQZ9</accession>
<proteinExistence type="predicted"/>